<dbReference type="Proteomes" id="UP000054270">
    <property type="component" value="Unassembled WGS sequence"/>
</dbReference>
<dbReference type="AlphaFoldDB" id="A0A0D2PXX5"/>
<protein>
    <submittedName>
        <fullName evidence="1">Uncharacterized protein</fullName>
    </submittedName>
</protein>
<evidence type="ECO:0000313" key="2">
    <source>
        <dbReference type="Proteomes" id="UP000054270"/>
    </source>
</evidence>
<keyword evidence="2" id="KW-1185">Reference proteome</keyword>
<gene>
    <name evidence="1" type="ORF">HYPSUDRAFT_39014</name>
</gene>
<proteinExistence type="predicted"/>
<sequence>MNLPQVVGGPPEVLNRNAVDQVGDISGTIGIGLREVKVEKSKEGISLLKYRTLLAPSVILARDIQASVSLGDSSSASNLPTPPVPADSQLIRSPQSICHITCLVLTCLFIYFHHLFVE</sequence>
<organism evidence="1 2">
    <name type="scientific">Hypholoma sublateritium (strain FD-334 SS-4)</name>
    <dbReference type="NCBI Taxonomy" id="945553"/>
    <lineage>
        <taxon>Eukaryota</taxon>
        <taxon>Fungi</taxon>
        <taxon>Dikarya</taxon>
        <taxon>Basidiomycota</taxon>
        <taxon>Agaricomycotina</taxon>
        <taxon>Agaricomycetes</taxon>
        <taxon>Agaricomycetidae</taxon>
        <taxon>Agaricales</taxon>
        <taxon>Agaricineae</taxon>
        <taxon>Strophariaceae</taxon>
        <taxon>Hypholoma</taxon>
    </lineage>
</organism>
<name>A0A0D2PXX5_HYPSF</name>
<evidence type="ECO:0000313" key="1">
    <source>
        <dbReference type="EMBL" id="KJA24250.1"/>
    </source>
</evidence>
<reference evidence="2" key="1">
    <citation type="submission" date="2014-04" db="EMBL/GenBank/DDBJ databases">
        <title>Evolutionary Origins and Diversification of the Mycorrhizal Mutualists.</title>
        <authorList>
            <consortium name="DOE Joint Genome Institute"/>
            <consortium name="Mycorrhizal Genomics Consortium"/>
            <person name="Kohler A."/>
            <person name="Kuo A."/>
            <person name="Nagy L.G."/>
            <person name="Floudas D."/>
            <person name="Copeland A."/>
            <person name="Barry K.W."/>
            <person name="Cichocki N."/>
            <person name="Veneault-Fourrey C."/>
            <person name="LaButti K."/>
            <person name="Lindquist E.A."/>
            <person name="Lipzen A."/>
            <person name="Lundell T."/>
            <person name="Morin E."/>
            <person name="Murat C."/>
            <person name="Riley R."/>
            <person name="Ohm R."/>
            <person name="Sun H."/>
            <person name="Tunlid A."/>
            <person name="Henrissat B."/>
            <person name="Grigoriev I.V."/>
            <person name="Hibbett D.S."/>
            <person name="Martin F."/>
        </authorList>
    </citation>
    <scope>NUCLEOTIDE SEQUENCE [LARGE SCALE GENOMIC DNA]</scope>
    <source>
        <strain evidence="2">FD-334 SS-4</strain>
    </source>
</reference>
<accession>A0A0D2PXX5</accession>
<dbReference type="EMBL" id="KN817538">
    <property type="protein sequence ID" value="KJA24250.1"/>
    <property type="molecule type" value="Genomic_DNA"/>
</dbReference>